<dbReference type="RefSeq" id="WP_009850153.1">
    <property type="nucleotide sequence ID" value="NZ_DS022294.1"/>
</dbReference>
<feature type="transmembrane region" description="Helical" evidence="6">
    <location>
        <begin position="401"/>
        <end position="423"/>
    </location>
</feature>
<dbReference type="GO" id="GO:0005886">
    <property type="term" value="C:plasma membrane"/>
    <property type="evidence" value="ECO:0007669"/>
    <property type="project" value="UniProtKB-SubCell"/>
</dbReference>
<feature type="transmembrane region" description="Helical" evidence="6">
    <location>
        <begin position="225"/>
        <end position="247"/>
    </location>
</feature>
<evidence type="ECO:0000256" key="5">
    <source>
        <dbReference type="ARBA" id="ARBA00023136"/>
    </source>
</evidence>
<evidence type="ECO:0000256" key="1">
    <source>
        <dbReference type="ARBA" id="ARBA00004651"/>
    </source>
</evidence>
<evidence type="ECO:0000256" key="4">
    <source>
        <dbReference type="ARBA" id="ARBA00022989"/>
    </source>
</evidence>
<dbReference type="eggNOG" id="COG0531">
    <property type="taxonomic scope" value="Bacteria"/>
</dbReference>
<reference evidence="7 8" key="1">
    <citation type="submission" date="2006-09" db="EMBL/GenBank/DDBJ databases">
        <authorList>
            <person name="Emerson D."/>
            <person name="Ferriera S."/>
            <person name="Johnson J."/>
            <person name="Kravitz S."/>
            <person name="Halpern A."/>
            <person name="Remington K."/>
            <person name="Beeson K."/>
            <person name="Tran B."/>
            <person name="Rogers Y.-H."/>
            <person name="Friedman R."/>
            <person name="Venter J.C."/>
        </authorList>
    </citation>
    <scope>NUCLEOTIDE SEQUENCE [LARGE SCALE GENOMIC DNA]</scope>
    <source>
        <strain evidence="7 8">PV-1</strain>
    </source>
</reference>
<dbReference type="InterPro" id="IPR050367">
    <property type="entry name" value="APC_superfamily"/>
</dbReference>
<gene>
    <name evidence="7" type="ORF">SPV1_13202</name>
</gene>
<comment type="caution">
    <text evidence="7">The sequence shown here is derived from an EMBL/GenBank/DDBJ whole genome shotgun (WGS) entry which is preliminary data.</text>
</comment>
<keyword evidence="2" id="KW-1003">Cell membrane</keyword>
<feature type="transmembrane region" description="Helical" evidence="6">
    <location>
        <begin position="273"/>
        <end position="295"/>
    </location>
</feature>
<dbReference type="PANTHER" id="PTHR42770">
    <property type="entry name" value="AMINO ACID TRANSPORTER-RELATED"/>
    <property type="match status" value="1"/>
</dbReference>
<proteinExistence type="predicted"/>
<feature type="transmembrane region" description="Helical" evidence="6">
    <location>
        <begin position="316"/>
        <end position="338"/>
    </location>
</feature>
<dbReference type="GO" id="GO:0022857">
    <property type="term" value="F:transmembrane transporter activity"/>
    <property type="evidence" value="ECO:0007669"/>
    <property type="project" value="InterPro"/>
</dbReference>
<evidence type="ECO:0000256" key="2">
    <source>
        <dbReference type="ARBA" id="ARBA00022475"/>
    </source>
</evidence>
<evidence type="ECO:0008006" key="9">
    <source>
        <dbReference type="Google" id="ProtNLM"/>
    </source>
</evidence>
<feature type="transmembrane region" description="Helical" evidence="6">
    <location>
        <begin position="41"/>
        <end position="61"/>
    </location>
</feature>
<feature type="transmembrane region" description="Helical" evidence="6">
    <location>
        <begin position="124"/>
        <end position="143"/>
    </location>
</feature>
<keyword evidence="4 6" id="KW-1133">Transmembrane helix</keyword>
<keyword evidence="5 6" id="KW-0472">Membrane</keyword>
<dbReference type="HOGENOM" id="CLU_007946_15_2_0"/>
<dbReference type="AlphaFoldDB" id="Q0EXF9"/>
<dbReference type="Gene3D" id="1.20.1740.10">
    <property type="entry name" value="Amino acid/polyamine transporter I"/>
    <property type="match status" value="1"/>
</dbReference>
<feature type="transmembrane region" description="Helical" evidence="6">
    <location>
        <begin position="344"/>
        <end position="365"/>
    </location>
</feature>
<dbReference type="InterPro" id="IPR002293">
    <property type="entry name" value="AA/rel_permease1"/>
</dbReference>
<dbReference type="EMBL" id="AATS01000014">
    <property type="protein sequence ID" value="EAU53957.1"/>
    <property type="molecule type" value="Genomic_DNA"/>
</dbReference>
<sequence>MSTSGKEKLGYWEVTAIGIGGMVGGGIFAVLGLAVELTRGGAPVAFLIAGLVALVTSYSYARLSVTYLSQGGTAAFLDRAFGSGLLTGSANILLWISYIVMLSLYAYAFGSYGASFFPPDSQLVWKHILITGSVAGITGLNLLNARLIGEWEDGIVLLKLVILSLFIGVGIWGVDTSRLAPAAWSAPVPLIAGGMIIFLAYEGFELIANTAQDVRDASNTLPRAFYSSVGFVVVLYVLVAIVTAGTLPVDTIVAAKDYALAEAARPSLGQTGFVLIAIAALLSTASAINATLYGAARLSYVIAKDGELPRSLEKKVWGKPIEGLLITAGLTLFIANMADLSSMSIMGSAGFLIIFAAVNAANVMLAEDTQSRRSISLVGVVLCLFALGSLIWQTANSSPEQLWFLFAMAGAAFLIEVTFRVVTGRKMNLSGDKQQGENAAGP</sequence>
<dbReference type="FunCoup" id="Q0EXF9">
    <property type="interactions" value="46"/>
</dbReference>
<dbReference type="Proteomes" id="UP000005297">
    <property type="component" value="Unassembled WGS sequence"/>
</dbReference>
<evidence type="ECO:0000256" key="3">
    <source>
        <dbReference type="ARBA" id="ARBA00022692"/>
    </source>
</evidence>
<evidence type="ECO:0000313" key="7">
    <source>
        <dbReference type="EMBL" id="EAU53957.1"/>
    </source>
</evidence>
<evidence type="ECO:0000313" key="8">
    <source>
        <dbReference type="Proteomes" id="UP000005297"/>
    </source>
</evidence>
<name>Q0EXF9_9PROT</name>
<protein>
    <recommendedName>
        <fullName evidence="9">Amino acid transporter</fullName>
    </recommendedName>
</protein>
<dbReference type="InParanoid" id="Q0EXF9"/>
<comment type="subcellular location">
    <subcellularLocation>
        <location evidence="1">Cell membrane</location>
        <topology evidence="1">Multi-pass membrane protein</topology>
    </subcellularLocation>
</comment>
<feature type="transmembrane region" description="Helical" evidence="6">
    <location>
        <begin position="377"/>
        <end position="395"/>
    </location>
</feature>
<dbReference type="OrthoDB" id="5298909at2"/>
<evidence type="ECO:0000256" key="6">
    <source>
        <dbReference type="SAM" id="Phobius"/>
    </source>
</evidence>
<feature type="transmembrane region" description="Helical" evidence="6">
    <location>
        <begin position="155"/>
        <end position="174"/>
    </location>
</feature>
<feature type="transmembrane region" description="Helical" evidence="6">
    <location>
        <begin position="92"/>
        <end position="112"/>
    </location>
</feature>
<feature type="transmembrane region" description="Helical" evidence="6">
    <location>
        <begin position="186"/>
        <end position="204"/>
    </location>
</feature>
<dbReference type="STRING" id="314344.AL013_09810"/>
<keyword evidence="3 6" id="KW-0812">Transmembrane</keyword>
<dbReference type="PANTHER" id="PTHR42770:SF11">
    <property type="entry name" value="INNER MEMBRANE TRANSPORT PROTEIN YBAT"/>
    <property type="match status" value="1"/>
</dbReference>
<dbReference type="Pfam" id="PF13520">
    <property type="entry name" value="AA_permease_2"/>
    <property type="match status" value="1"/>
</dbReference>
<keyword evidence="8" id="KW-1185">Reference proteome</keyword>
<feature type="transmembrane region" description="Helical" evidence="6">
    <location>
        <begin position="12"/>
        <end position="35"/>
    </location>
</feature>
<dbReference type="PIRSF" id="PIRSF006060">
    <property type="entry name" value="AA_transporter"/>
    <property type="match status" value="1"/>
</dbReference>
<organism evidence="7 8">
    <name type="scientific">Mariprofundus ferrooxydans PV-1</name>
    <dbReference type="NCBI Taxonomy" id="314345"/>
    <lineage>
        <taxon>Bacteria</taxon>
        <taxon>Pseudomonadati</taxon>
        <taxon>Pseudomonadota</taxon>
        <taxon>Candidatius Mariprofundia</taxon>
        <taxon>Mariprofundales</taxon>
        <taxon>Mariprofundaceae</taxon>
        <taxon>Mariprofundus</taxon>
    </lineage>
</organism>
<accession>Q0EXF9</accession>